<accession>A0A8H7ZVG0</accession>
<organism evidence="2 3">
    <name type="scientific">Olpidium bornovanus</name>
    <dbReference type="NCBI Taxonomy" id="278681"/>
    <lineage>
        <taxon>Eukaryota</taxon>
        <taxon>Fungi</taxon>
        <taxon>Fungi incertae sedis</taxon>
        <taxon>Olpidiomycota</taxon>
        <taxon>Olpidiomycotina</taxon>
        <taxon>Olpidiomycetes</taxon>
        <taxon>Olpidiales</taxon>
        <taxon>Olpidiaceae</taxon>
        <taxon>Olpidium</taxon>
    </lineage>
</organism>
<reference evidence="2 3" key="1">
    <citation type="journal article" name="Sci. Rep.">
        <title>Genome-scale phylogenetic analyses confirm Olpidium as the closest living zoosporic fungus to the non-flagellated, terrestrial fungi.</title>
        <authorList>
            <person name="Chang Y."/>
            <person name="Rochon D."/>
            <person name="Sekimoto S."/>
            <person name="Wang Y."/>
            <person name="Chovatia M."/>
            <person name="Sandor L."/>
            <person name="Salamov A."/>
            <person name="Grigoriev I.V."/>
            <person name="Stajich J.E."/>
            <person name="Spatafora J.W."/>
        </authorList>
    </citation>
    <scope>NUCLEOTIDE SEQUENCE [LARGE SCALE GENOMIC DNA]</scope>
    <source>
        <strain evidence="2">S191</strain>
    </source>
</reference>
<protein>
    <submittedName>
        <fullName evidence="2">Uncharacterized protein</fullName>
    </submittedName>
</protein>
<evidence type="ECO:0000313" key="3">
    <source>
        <dbReference type="Proteomes" id="UP000673691"/>
    </source>
</evidence>
<comment type="caution">
    <text evidence="2">The sequence shown here is derived from an EMBL/GenBank/DDBJ whole genome shotgun (WGS) entry which is preliminary data.</text>
</comment>
<dbReference type="Proteomes" id="UP000673691">
    <property type="component" value="Unassembled WGS sequence"/>
</dbReference>
<gene>
    <name evidence="2" type="ORF">BJ554DRAFT_7816</name>
</gene>
<dbReference type="AlphaFoldDB" id="A0A8H7ZVG0"/>
<feature type="non-terminal residue" evidence="2">
    <location>
        <position position="1"/>
    </location>
</feature>
<sequence length="93" mass="8940">PASASALRPPLALCPSPAVLHPPPAFRGVGRRAVRGPTAGESGTTCDNTPAAQSATLDHTGGAAAQPAAAGDTTHTTAAQCAAGGTACDRNTP</sequence>
<feature type="region of interest" description="Disordered" evidence="1">
    <location>
        <begin position="17"/>
        <end position="93"/>
    </location>
</feature>
<name>A0A8H7ZVG0_9FUNG</name>
<dbReference type="EMBL" id="JAEFCI010005639">
    <property type="protein sequence ID" value="KAG5460169.1"/>
    <property type="molecule type" value="Genomic_DNA"/>
</dbReference>
<feature type="compositionally biased region" description="Polar residues" evidence="1">
    <location>
        <begin position="41"/>
        <end position="57"/>
    </location>
</feature>
<feature type="compositionally biased region" description="Low complexity" evidence="1">
    <location>
        <begin position="61"/>
        <end position="93"/>
    </location>
</feature>
<evidence type="ECO:0000313" key="2">
    <source>
        <dbReference type="EMBL" id="KAG5460169.1"/>
    </source>
</evidence>
<evidence type="ECO:0000256" key="1">
    <source>
        <dbReference type="SAM" id="MobiDB-lite"/>
    </source>
</evidence>
<proteinExistence type="predicted"/>
<keyword evidence="3" id="KW-1185">Reference proteome</keyword>